<gene>
    <name evidence="2" type="ORF">HAP95_16255</name>
</gene>
<name>A0ABS6A2F5_9PROT</name>
<comment type="caution">
    <text evidence="2">The sequence shown here is derived from an EMBL/GenBank/DDBJ whole genome shotgun (WGS) entry which is preliminary data.</text>
</comment>
<evidence type="ECO:0000259" key="1">
    <source>
        <dbReference type="PROSITE" id="PS50910"/>
    </source>
</evidence>
<keyword evidence="3" id="KW-1185">Reference proteome</keyword>
<dbReference type="RefSeq" id="WP_215885165.1">
    <property type="nucleotide sequence ID" value="NZ_JAAOMP010000171.1"/>
</dbReference>
<evidence type="ECO:0000313" key="2">
    <source>
        <dbReference type="EMBL" id="MBU2761684.1"/>
    </source>
</evidence>
<sequence length="276" mass="31042">MSDQERIQRSIQWFELAHDDLEAARAVFDKGIYNIACFHSQQAVEKACKGLITVSQGDYDRVHTIGAMLSKMPQNKQIEELDPERLDKFYIATRYPESHAPETRIAKAYGKRDARDAIDTAEGMLSLTLEWAKACGVTLQHAPEPSAVEIQRPYLEADLKADNEEKWYSLKIYADKGNALLASLQITENKKLVSIQANLKVKDEKDGGLLVCGDGFDAKIDQKGKVHFFEGKEQVRGPFHPSLKAPKGTDVNDSSIKDLRKILDDRIHRGKGPYID</sequence>
<organism evidence="2 3">
    <name type="scientific">Acidithiobacillus sulfurivorans</name>
    <dbReference type="NCBI Taxonomy" id="1958756"/>
    <lineage>
        <taxon>Bacteria</taxon>
        <taxon>Pseudomonadati</taxon>
        <taxon>Pseudomonadota</taxon>
        <taxon>Acidithiobacillia</taxon>
        <taxon>Acidithiobacillales</taxon>
        <taxon>Acidithiobacillaceae</taxon>
        <taxon>Acidithiobacillus</taxon>
    </lineage>
</organism>
<feature type="domain" description="HEPN" evidence="1">
    <location>
        <begin position="14"/>
        <end position="124"/>
    </location>
</feature>
<protein>
    <submittedName>
        <fullName evidence="2">HEPN domain-containing protein</fullName>
    </submittedName>
</protein>
<dbReference type="InterPro" id="IPR007842">
    <property type="entry name" value="HEPN_dom"/>
</dbReference>
<evidence type="ECO:0000313" key="3">
    <source>
        <dbReference type="Proteomes" id="UP000755654"/>
    </source>
</evidence>
<dbReference type="Proteomes" id="UP000755654">
    <property type="component" value="Unassembled WGS sequence"/>
</dbReference>
<dbReference type="SUPFAM" id="SSF81593">
    <property type="entry name" value="Nucleotidyltransferase substrate binding subunit/domain"/>
    <property type="match status" value="1"/>
</dbReference>
<dbReference type="SMART" id="SM00748">
    <property type="entry name" value="HEPN"/>
    <property type="match status" value="1"/>
</dbReference>
<accession>A0ABS6A2F5</accession>
<dbReference type="EMBL" id="JAAOMP010000171">
    <property type="protein sequence ID" value="MBU2761684.1"/>
    <property type="molecule type" value="Genomic_DNA"/>
</dbReference>
<dbReference type="Pfam" id="PF05168">
    <property type="entry name" value="HEPN"/>
    <property type="match status" value="1"/>
</dbReference>
<dbReference type="PROSITE" id="PS50910">
    <property type="entry name" value="HEPN"/>
    <property type="match status" value="1"/>
</dbReference>
<reference evidence="2 3" key="1">
    <citation type="journal article" date="2021" name="ISME J.">
        <title>Genomic evolution of the class Acidithiobacillia: deep-branching Proteobacteria living in extreme acidic conditions.</title>
        <authorList>
            <person name="Moya-Beltran A."/>
            <person name="Beard S."/>
            <person name="Rojas-Villalobos C."/>
            <person name="Issotta F."/>
            <person name="Gallardo Y."/>
            <person name="Ulloa R."/>
            <person name="Giaveno A."/>
            <person name="Degli Esposti M."/>
            <person name="Johnson D.B."/>
            <person name="Quatrini R."/>
        </authorList>
    </citation>
    <scope>NUCLEOTIDE SEQUENCE [LARGE SCALE GENOMIC DNA]</scope>
    <source>
        <strain evidence="2 3">RW2</strain>
    </source>
</reference>
<dbReference type="Gene3D" id="1.20.120.330">
    <property type="entry name" value="Nucleotidyltransferases domain 2"/>
    <property type="match status" value="1"/>
</dbReference>
<proteinExistence type="predicted"/>